<dbReference type="OrthoDB" id="9806486at2"/>
<dbReference type="InterPro" id="IPR002205">
    <property type="entry name" value="Topo_IIA_dom_A"/>
</dbReference>
<dbReference type="Pfam" id="PF03989">
    <property type="entry name" value="DNA_gyraseA_C"/>
    <property type="match status" value="2"/>
</dbReference>
<keyword evidence="6 7" id="KW-0413">Isomerase</keyword>
<dbReference type="FunFam" id="1.10.268.10:FF:000001">
    <property type="entry name" value="DNA gyrase subunit A"/>
    <property type="match status" value="1"/>
</dbReference>
<dbReference type="Proteomes" id="UP000249340">
    <property type="component" value="Chromosome"/>
</dbReference>
<dbReference type="GO" id="GO:0009330">
    <property type="term" value="C:DNA topoisomerase type II (double strand cut, ATP-hydrolyzing) complex"/>
    <property type="evidence" value="ECO:0007669"/>
    <property type="project" value="TreeGrafter"/>
</dbReference>
<dbReference type="SUPFAM" id="SSF101904">
    <property type="entry name" value="GyrA/ParC C-terminal domain-like"/>
    <property type="match status" value="1"/>
</dbReference>
<feature type="active site" description="O-(5'-phospho-DNA)-tyrosine intermediate" evidence="7">
    <location>
        <position position="133"/>
    </location>
</feature>
<dbReference type="GO" id="GO:0005524">
    <property type="term" value="F:ATP binding"/>
    <property type="evidence" value="ECO:0007669"/>
    <property type="project" value="InterPro"/>
</dbReference>
<evidence type="ECO:0000256" key="5">
    <source>
        <dbReference type="ARBA" id="ARBA00023125"/>
    </source>
</evidence>
<dbReference type="InterPro" id="IPR035516">
    <property type="entry name" value="Gyrase/topoIV_suA_C"/>
</dbReference>
<dbReference type="GO" id="GO:0006265">
    <property type="term" value="P:DNA topological change"/>
    <property type="evidence" value="ECO:0007669"/>
    <property type="project" value="UniProtKB-UniRule"/>
</dbReference>
<organism evidence="10 11">
    <name type="scientific">Peterkaempfera bronchialis</name>
    <dbReference type="NCBI Taxonomy" id="2126346"/>
    <lineage>
        <taxon>Bacteria</taxon>
        <taxon>Bacillati</taxon>
        <taxon>Actinomycetota</taxon>
        <taxon>Actinomycetes</taxon>
        <taxon>Kitasatosporales</taxon>
        <taxon>Streptomycetaceae</taxon>
        <taxon>Peterkaempfera</taxon>
    </lineage>
</organism>
<feature type="compositionally biased region" description="Basic and acidic residues" evidence="8">
    <location>
        <begin position="792"/>
        <end position="801"/>
    </location>
</feature>
<dbReference type="PROSITE" id="PS52040">
    <property type="entry name" value="TOPO_IIA"/>
    <property type="match status" value="1"/>
</dbReference>
<keyword evidence="11" id="KW-1185">Reference proteome</keyword>
<dbReference type="EMBL" id="CP031264">
    <property type="protein sequence ID" value="AXI79799.1"/>
    <property type="molecule type" value="Genomic_DNA"/>
</dbReference>
<dbReference type="GO" id="GO:0034335">
    <property type="term" value="F:DNA negative supercoiling activity"/>
    <property type="evidence" value="ECO:0007669"/>
    <property type="project" value="UniProtKB-ARBA"/>
</dbReference>
<feature type="domain" description="Topo IIA-type catalytic" evidence="9">
    <location>
        <begin position="44"/>
        <end position="512"/>
    </location>
</feature>
<proteinExistence type="inferred from homology"/>
<evidence type="ECO:0000256" key="1">
    <source>
        <dbReference type="ARBA" id="ARBA00000185"/>
    </source>
</evidence>
<sequence>MARRSSPTPPPGDFEERILDVDVVDEMQGSFLEYAYSVIYSRALPDARDGLKPVHRRIVYQANEMGLRPDRSHVKSARVVGEVMGRLHPHGDAAIYDTLVRLAQPFSMRLPLIDGHGNFGSLGNDDPPAAMRYTESKLTSAAMAMVESIDEETVDFGPNYDGSEREPIVLPAAFPNLLVNGASGIAVGMATNMPPHNLGEVVAAARHLIKHPTADLDALMRFVPGPDLPTGGRIVGLSGIRDAYESGRGTFKIRATTTIEDVTARRKGIVVTELPYNVGPEKVIAKIKDLVGSKKLQGIADVKDLTDRAHGLRLVIEVKNGFVPEAVLEQLYKLTPMEESFGINNVALVDGQPLTLGLKELLEVYVDHRFEVVRRRSEFRRTKRRDRLHLVEGLLVALVDIDEVIALIRASENAGQAKDRLMERFSLSEVQTAYILDTPLRRLTRFDRIELEAEQEKLHREIAELTEILESDTKLRSVVSGELASVAKQFGTERRTVLLEAGAAPTAAAVPLQVADDPCRVLLSSTGLLARTADGGAFEPGEQRAKHDVIVSAVPATARGDIGAVTSAGRVLRLSVIDLPALPPSSAAPTLAGGAAAGEFLELASGERVLALTTLDESSPGLALGTVQGVVKRVVPDWPANKDEFEVIGLKEGDTVVGAVELRTGEEDLVFITSDAQLLRFQASQVRPQGRPAGGMAGVKLADGARVLSFTAVDPAADAVVLSVATASGTLDGGGTQSTWKATPFEQYPRKGRATGGVRCQRFLRGEDALAFAWAGPAPARAATASGSPVDLPERDPRRDGSGTPVTHQVAAVAGPV</sequence>
<dbReference type="InterPro" id="IPR013757">
    <property type="entry name" value="Topo_IIA_A_a_sf"/>
</dbReference>
<evidence type="ECO:0000313" key="10">
    <source>
        <dbReference type="EMBL" id="AXI79799.1"/>
    </source>
</evidence>
<dbReference type="GO" id="GO:0005737">
    <property type="term" value="C:cytoplasm"/>
    <property type="evidence" value="ECO:0007669"/>
    <property type="project" value="TreeGrafter"/>
</dbReference>
<dbReference type="InterPro" id="IPR050220">
    <property type="entry name" value="Type_II_DNA_Topoisomerases"/>
</dbReference>
<protein>
    <recommendedName>
        <fullName evidence="3">DNA topoisomerase (ATP-hydrolyzing)</fullName>
        <ecNumber evidence="3">5.6.2.2</ecNumber>
    </recommendedName>
</protein>
<dbReference type="InterPro" id="IPR006691">
    <property type="entry name" value="GyrA/parC_rep"/>
</dbReference>
<dbReference type="Pfam" id="PF00521">
    <property type="entry name" value="DNA_topoisoIV"/>
    <property type="match status" value="1"/>
</dbReference>
<evidence type="ECO:0000256" key="8">
    <source>
        <dbReference type="SAM" id="MobiDB-lite"/>
    </source>
</evidence>
<feature type="region of interest" description="Disordered" evidence="8">
    <location>
        <begin position="781"/>
        <end position="817"/>
    </location>
</feature>
<reference evidence="11" key="1">
    <citation type="submission" date="2018-07" db="EMBL/GenBank/DDBJ databases">
        <title>Streptacidiphilus bronchialis DSM 106435 chromosome.</title>
        <authorList>
            <person name="Batra D."/>
            <person name="Gulvik C.A."/>
        </authorList>
    </citation>
    <scope>NUCLEOTIDE SEQUENCE [LARGE SCALE GENOMIC DNA]</scope>
    <source>
        <strain evidence="11">DSM 106435</strain>
    </source>
</reference>
<keyword evidence="5 7" id="KW-0238">DNA-binding</keyword>
<dbReference type="FunFam" id="3.30.1360.40:FF:000002">
    <property type="entry name" value="DNA gyrase subunit A"/>
    <property type="match status" value="1"/>
</dbReference>
<dbReference type="InterPro" id="IPR013760">
    <property type="entry name" value="Topo_IIA-like_dom_sf"/>
</dbReference>
<dbReference type="CDD" id="cd00187">
    <property type="entry name" value="TOP4c"/>
    <property type="match status" value="1"/>
</dbReference>
<dbReference type="GO" id="GO:0003677">
    <property type="term" value="F:DNA binding"/>
    <property type="evidence" value="ECO:0007669"/>
    <property type="project" value="UniProtKB-UniRule"/>
</dbReference>
<evidence type="ECO:0000256" key="7">
    <source>
        <dbReference type="PROSITE-ProRule" id="PRU01384"/>
    </source>
</evidence>
<comment type="similarity">
    <text evidence="2">Belongs to the type II topoisomerase GyrA/ParC subunit family.</text>
</comment>
<dbReference type="EC" id="5.6.2.2" evidence="3"/>
<accession>A0A345T1E4</accession>
<evidence type="ECO:0000256" key="6">
    <source>
        <dbReference type="ARBA" id="ARBA00023235"/>
    </source>
</evidence>
<comment type="catalytic activity">
    <reaction evidence="1 7">
        <text>ATP-dependent breakage, passage and rejoining of double-stranded DNA.</text>
        <dbReference type="EC" id="5.6.2.2"/>
    </reaction>
</comment>
<dbReference type="InterPro" id="IPR013758">
    <property type="entry name" value="Topo_IIA_A/C_ab"/>
</dbReference>
<keyword evidence="4 7" id="KW-0799">Topoisomerase</keyword>
<evidence type="ECO:0000259" key="9">
    <source>
        <dbReference type="PROSITE" id="PS52040"/>
    </source>
</evidence>
<dbReference type="PANTHER" id="PTHR43493:SF5">
    <property type="entry name" value="DNA GYRASE SUBUNIT A, CHLOROPLASTIC_MITOCHONDRIAL"/>
    <property type="match status" value="1"/>
</dbReference>
<dbReference type="RefSeq" id="WP_111493030.1">
    <property type="nucleotide sequence ID" value="NZ_CP031264.1"/>
</dbReference>
<dbReference type="AlphaFoldDB" id="A0A345T1E4"/>
<evidence type="ECO:0000313" key="11">
    <source>
        <dbReference type="Proteomes" id="UP000249340"/>
    </source>
</evidence>
<dbReference type="SMART" id="SM00434">
    <property type="entry name" value="TOP4c"/>
    <property type="match status" value="1"/>
</dbReference>
<dbReference type="Gene3D" id="3.30.1360.40">
    <property type="match status" value="1"/>
</dbReference>
<dbReference type="PANTHER" id="PTHR43493">
    <property type="entry name" value="DNA GYRASE/TOPOISOMERASE SUBUNIT A"/>
    <property type="match status" value="1"/>
</dbReference>
<dbReference type="KEGG" id="stri:C7M71_022745"/>
<dbReference type="SUPFAM" id="SSF56719">
    <property type="entry name" value="Type II DNA topoisomerase"/>
    <property type="match status" value="1"/>
</dbReference>
<evidence type="ECO:0000256" key="3">
    <source>
        <dbReference type="ARBA" id="ARBA00012895"/>
    </source>
</evidence>
<dbReference type="NCBIfam" id="NF004044">
    <property type="entry name" value="PRK05561.1"/>
    <property type="match status" value="1"/>
</dbReference>
<name>A0A345T1E4_9ACTN</name>
<evidence type="ECO:0000256" key="2">
    <source>
        <dbReference type="ARBA" id="ARBA00008263"/>
    </source>
</evidence>
<evidence type="ECO:0000256" key="4">
    <source>
        <dbReference type="ARBA" id="ARBA00023029"/>
    </source>
</evidence>
<dbReference type="Gene3D" id="3.90.199.10">
    <property type="entry name" value="Topoisomerase II, domain 5"/>
    <property type="match status" value="1"/>
</dbReference>
<gene>
    <name evidence="10" type="ORF">C7M71_022745</name>
</gene>
<dbReference type="Gene3D" id="2.120.10.90">
    <property type="entry name" value="DNA gyrase/topoisomerase IV, subunit A, C-terminal"/>
    <property type="match status" value="1"/>
</dbReference>
<dbReference type="Gene3D" id="1.10.268.10">
    <property type="entry name" value="Topoisomerase, domain 3"/>
    <property type="match status" value="1"/>
</dbReference>